<comment type="caution">
    <text evidence="4">The sequence shown here is derived from an EMBL/GenBank/DDBJ whole genome shotgun (WGS) entry which is preliminary data.</text>
</comment>
<name>A0A1B9AMQ1_9BACI</name>
<evidence type="ECO:0000256" key="1">
    <source>
        <dbReference type="ARBA" id="ARBA00004953"/>
    </source>
</evidence>
<accession>A0A1B9AMQ1</accession>
<dbReference type="InterPro" id="IPR003723">
    <property type="entry name" value="Precorrin-6x_reduct"/>
</dbReference>
<dbReference type="PROSITE" id="PS51014">
    <property type="entry name" value="COBK_CBIJ"/>
    <property type="match status" value="1"/>
</dbReference>
<dbReference type="GO" id="GO:0016994">
    <property type="term" value="F:precorrin-6A reductase activity"/>
    <property type="evidence" value="ECO:0007669"/>
    <property type="project" value="InterPro"/>
</dbReference>
<gene>
    <name evidence="4" type="ORF">A8F95_11000</name>
</gene>
<keyword evidence="2" id="KW-0169">Cobalamin biosynthesis</keyword>
<dbReference type="Proteomes" id="UP000092578">
    <property type="component" value="Unassembled WGS sequence"/>
</dbReference>
<comment type="pathway">
    <text evidence="1">Cofactor biosynthesis; adenosylcobalamin biosynthesis.</text>
</comment>
<keyword evidence="3" id="KW-0560">Oxidoreductase</keyword>
<organism evidence="4 5">
    <name type="scientific">Pseudobacillus wudalianchiensis</name>
    <dbReference type="NCBI Taxonomy" id="1743143"/>
    <lineage>
        <taxon>Bacteria</taxon>
        <taxon>Bacillati</taxon>
        <taxon>Bacillota</taxon>
        <taxon>Bacilli</taxon>
        <taxon>Bacillales</taxon>
        <taxon>Bacillaceae</taxon>
        <taxon>Pseudobacillus</taxon>
    </lineage>
</organism>
<evidence type="ECO:0000256" key="3">
    <source>
        <dbReference type="ARBA" id="ARBA00023002"/>
    </source>
</evidence>
<proteinExistence type="predicted"/>
<dbReference type="EMBL" id="MAYT01000027">
    <property type="protein sequence ID" value="OCA85194.1"/>
    <property type="molecule type" value="Genomic_DNA"/>
</dbReference>
<evidence type="ECO:0000313" key="4">
    <source>
        <dbReference type="EMBL" id="OCA85194.1"/>
    </source>
</evidence>
<dbReference type="AlphaFoldDB" id="A0A1B9AMQ1"/>
<dbReference type="UniPathway" id="UPA00148"/>
<dbReference type="PANTHER" id="PTHR36925">
    <property type="entry name" value="COBALT-PRECORRIN-6A REDUCTASE"/>
    <property type="match status" value="1"/>
</dbReference>
<sequence length="263" mass="29284">MIFFLAGTSDARELAVTLQREGHRLIASVVTENAVKELEQMAVPAFAGRMDAEAMQAFVLEKEAAAIVDASHPFAEEASKNAMEAAERAGVPYIRFERKEQNFQESPLITYVSTYEEAADRAAKAKGTVMLTTGSKTLAIFTEKLLPIEDIRLVCRMLPRKDNMEKCEQLGLPQKNIVAIQGPFTKAFDQALYEQYNVTCMVTKASGQRGSVDQKIEAAKELGIETIVIERPAINYKNRCSSFEEVRDMLLTFEIRGGERVGF</sequence>
<keyword evidence="5" id="KW-1185">Reference proteome</keyword>
<reference evidence="5" key="1">
    <citation type="submission" date="2016-05" db="EMBL/GenBank/DDBJ databases">
        <authorList>
            <person name="Liu B."/>
            <person name="Wang J."/>
            <person name="Zhu Y."/>
            <person name="Liu G."/>
            <person name="Chen Q."/>
            <person name="Chen Z."/>
            <person name="Lan J."/>
            <person name="Che J."/>
            <person name="Ge C."/>
            <person name="Shi H."/>
            <person name="Pan Z."/>
            <person name="Liu X."/>
        </authorList>
    </citation>
    <scope>NUCLEOTIDE SEQUENCE [LARGE SCALE GENOMIC DNA]</scope>
    <source>
        <strain evidence="5">FJAT-27215</strain>
    </source>
</reference>
<dbReference type="NCBIfam" id="TIGR00715">
    <property type="entry name" value="precor6x_red"/>
    <property type="match status" value="1"/>
</dbReference>
<dbReference type="RefSeq" id="WP_065411163.1">
    <property type="nucleotide sequence ID" value="NZ_MAYT01000027.1"/>
</dbReference>
<dbReference type="Pfam" id="PF02571">
    <property type="entry name" value="CbiJ"/>
    <property type="match status" value="1"/>
</dbReference>
<evidence type="ECO:0000256" key="2">
    <source>
        <dbReference type="ARBA" id="ARBA00022573"/>
    </source>
</evidence>
<dbReference type="GO" id="GO:0009236">
    <property type="term" value="P:cobalamin biosynthetic process"/>
    <property type="evidence" value="ECO:0007669"/>
    <property type="project" value="UniProtKB-UniPathway"/>
</dbReference>
<dbReference type="PANTHER" id="PTHR36925:SF1">
    <property type="entry name" value="COBALT-PRECORRIN-6A REDUCTASE"/>
    <property type="match status" value="1"/>
</dbReference>
<evidence type="ECO:0000313" key="5">
    <source>
        <dbReference type="Proteomes" id="UP000092578"/>
    </source>
</evidence>
<protein>
    <submittedName>
        <fullName evidence="4">Precorrin-6x reductase</fullName>
    </submittedName>
</protein>